<reference evidence="7 8" key="1">
    <citation type="submission" date="2024-04" db="EMBL/GenBank/DDBJ databases">
        <title>Human intestinal bacterial collection.</title>
        <authorList>
            <person name="Pauvert C."/>
            <person name="Hitch T.C.A."/>
            <person name="Clavel T."/>
        </authorList>
    </citation>
    <scope>NUCLEOTIDE SEQUENCE [LARGE SCALE GENOMIC DNA]</scope>
    <source>
        <strain evidence="7 8">CLA-SR-H026</strain>
    </source>
</reference>
<dbReference type="InterPro" id="IPR001155">
    <property type="entry name" value="OxRdtase_FMN_N"/>
</dbReference>
<evidence type="ECO:0000259" key="6">
    <source>
        <dbReference type="Pfam" id="PF00724"/>
    </source>
</evidence>
<feature type="domain" description="NADH:flavin oxidoreductase/NADH oxidase N-terminal" evidence="6">
    <location>
        <begin position="13"/>
        <end position="315"/>
    </location>
</feature>
<dbReference type="Proteomes" id="UP001481872">
    <property type="component" value="Unassembled WGS sequence"/>
</dbReference>
<keyword evidence="3" id="KW-0288">FMN</keyword>
<dbReference type="PANTHER" id="PTHR43303:SF4">
    <property type="entry name" value="NADPH DEHYDROGENASE C23G7.10C-RELATED"/>
    <property type="match status" value="1"/>
</dbReference>
<accession>A0ABV1J9S7</accession>
<protein>
    <submittedName>
        <fullName evidence="7">NADH:flavin oxidoreductase</fullName>
    </submittedName>
</protein>
<evidence type="ECO:0000256" key="4">
    <source>
        <dbReference type="ARBA" id="ARBA00022857"/>
    </source>
</evidence>
<keyword evidence="8" id="KW-1185">Reference proteome</keyword>
<evidence type="ECO:0000256" key="5">
    <source>
        <dbReference type="ARBA" id="ARBA00023002"/>
    </source>
</evidence>
<evidence type="ECO:0000256" key="2">
    <source>
        <dbReference type="ARBA" id="ARBA00022630"/>
    </source>
</evidence>
<name>A0ABV1J9S7_9FIRM</name>
<evidence type="ECO:0000256" key="1">
    <source>
        <dbReference type="ARBA" id="ARBA00001917"/>
    </source>
</evidence>
<dbReference type="InterPro" id="IPR044152">
    <property type="entry name" value="YqjM-like"/>
</dbReference>
<keyword evidence="5" id="KW-0560">Oxidoreductase</keyword>
<dbReference type="PANTHER" id="PTHR43303">
    <property type="entry name" value="NADPH DEHYDROGENASE C23G7.10C-RELATED"/>
    <property type="match status" value="1"/>
</dbReference>
<dbReference type="Pfam" id="PF00724">
    <property type="entry name" value="Oxidored_FMN"/>
    <property type="match status" value="1"/>
</dbReference>
<dbReference type="InterPro" id="IPR013785">
    <property type="entry name" value="Aldolase_TIM"/>
</dbReference>
<gene>
    <name evidence="7" type="ORF">AAA081_08020</name>
</gene>
<dbReference type="CDD" id="cd02803">
    <property type="entry name" value="OYE_like_FMN_family"/>
    <property type="match status" value="1"/>
</dbReference>
<comment type="cofactor">
    <cofactor evidence="1">
        <name>FMN</name>
        <dbReference type="ChEBI" id="CHEBI:58210"/>
    </cofactor>
</comment>
<comment type="caution">
    <text evidence="7">The sequence shown here is derived from an EMBL/GenBank/DDBJ whole genome shotgun (WGS) entry which is preliminary data.</text>
</comment>
<keyword evidence="2" id="KW-0285">Flavoprotein</keyword>
<evidence type="ECO:0000256" key="3">
    <source>
        <dbReference type="ARBA" id="ARBA00022643"/>
    </source>
</evidence>
<dbReference type="RefSeq" id="WP_148474469.1">
    <property type="nucleotide sequence ID" value="NZ_JAOQJD010000018.1"/>
</dbReference>
<sequence length="319" mass="34883">MRKIHETVHVGVDIHSRLVMPPMVTEASVGGEISEKTLAYYKKMAANKQFDLFIIEHSYVSEDGKASLKQMSLADDEKIAGHRKLVAAIKSVRPDAAVFLQLNHAGIKTRADIIGTDPMGPSVRPWDKMCCAMSLEDMARVKADFVAAALRAKKAGYDGAELHVAHGYLLNQFLSPLTNFRDDDYGEDRVKYPLEVFRAMKEALGDFPLAVRIGGIETIEGGTTVDEGVRAAKAFDTAGAAFLDMTGGMTGYNRPGHKEAGWFQDLSRAVKKETTAPVLLTGGITTYDEAEKLLAEDAADLFGIGRAFLKDPNWETDKL</sequence>
<evidence type="ECO:0000313" key="7">
    <source>
        <dbReference type="EMBL" id="MEQ3354236.1"/>
    </source>
</evidence>
<dbReference type="SUPFAM" id="SSF51395">
    <property type="entry name" value="FMN-linked oxidoreductases"/>
    <property type="match status" value="1"/>
</dbReference>
<dbReference type="EMBL" id="JBBNPS010000030">
    <property type="protein sequence ID" value="MEQ3354236.1"/>
    <property type="molecule type" value="Genomic_DNA"/>
</dbReference>
<evidence type="ECO:0000313" key="8">
    <source>
        <dbReference type="Proteomes" id="UP001481872"/>
    </source>
</evidence>
<dbReference type="Gene3D" id="3.20.20.70">
    <property type="entry name" value="Aldolase class I"/>
    <property type="match status" value="1"/>
</dbReference>
<organism evidence="7 8">
    <name type="scientific">Aedoeadaptatus acetigenes</name>
    <dbReference type="NCBI Taxonomy" id="2981723"/>
    <lineage>
        <taxon>Bacteria</taxon>
        <taxon>Bacillati</taxon>
        <taxon>Bacillota</taxon>
        <taxon>Tissierellia</taxon>
        <taxon>Tissierellales</taxon>
        <taxon>Peptoniphilaceae</taxon>
        <taxon>Aedoeadaptatus</taxon>
    </lineage>
</organism>
<keyword evidence="4" id="KW-0521">NADP</keyword>
<proteinExistence type="predicted"/>